<proteinExistence type="predicted"/>
<dbReference type="AlphaFoldDB" id="A0A131YFJ0"/>
<sequence>MTPTVRYPIFPQPPPRQPVSSTDDATPLYAAARRKLDDYFAPRVNATFEVYRFRQAKQLENESLDAFYARLRQLVKHCAFVDVDTEIKNQILLSTTATRLTPVCHAARP</sequence>
<organism evidence="2">
    <name type="scientific">Rhipicephalus appendiculatus</name>
    <name type="common">Brown ear tick</name>
    <dbReference type="NCBI Taxonomy" id="34631"/>
    <lineage>
        <taxon>Eukaryota</taxon>
        <taxon>Metazoa</taxon>
        <taxon>Ecdysozoa</taxon>
        <taxon>Arthropoda</taxon>
        <taxon>Chelicerata</taxon>
        <taxon>Arachnida</taxon>
        <taxon>Acari</taxon>
        <taxon>Parasitiformes</taxon>
        <taxon>Ixodida</taxon>
        <taxon>Ixodoidea</taxon>
        <taxon>Ixodidae</taxon>
        <taxon>Rhipicephalinae</taxon>
        <taxon>Rhipicephalus</taxon>
        <taxon>Rhipicephalus</taxon>
    </lineage>
</organism>
<dbReference type="EMBL" id="GEDV01010424">
    <property type="protein sequence ID" value="JAP78133.1"/>
    <property type="molecule type" value="Transcribed_RNA"/>
</dbReference>
<name>A0A131YFJ0_RHIAP</name>
<protein>
    <recommendedName>
        <fullName evidence="3">Tick transposon</fullName>
    </recommendedName>
</protein>
<evidence type="ECO:0008006" key="3">
    <source>
        <dbReference type="Google" id="ProtNLM"/>
    </source>
</evidence>
<accession>A0A131YFJ0</accession>
<dbReference type="PANTHER" id="PTHR33198:SF20">
    <property type="entry name" value="RETROTRANSPOSON GAG DOMAIN-CONTAINING PROTEIN"/>
    <property type="match status" value="1"/>
</dbReference>
<feature type="region of interest" description="Disordered" evidence="1">
    <location>
        <begin position="1"/>
        <end position="23"/>
    </location>
</feature>
<evidence type="ECO:0000256" key="1">
    <source>
        <dbReference type="SAM" id="MobiDB-lite"/>
    </source>
</evidence>
<reference evidence="2" key="1">
    <citation type="journal article" date="2016" name="Ticks Tick Borne Dis.">
        <title>De novo assembly and annotation of the salivary gland transcriptome of Rhipicephalus appendiculatus male and female ticks during blood feeding.</title>
        <authorList>
            <person name="de Castro M.H."/>
            <person name="de Klerk D."/>
            <person name="Pienaar R."/>
            <person name="Latif A.A."/>
            <person name="Rees D.J."/>
            <person name="Mans B.J."/>
        </authorList>
    </citation>
    <scope>NUCLEOTIDE SEQUENCE</scope>
    <source>
        <tissue evidence="2">Salivary glands</tissue>
    </source>
</reference>
<evidence type="ECO:0000313" key="2">
    <source>
        <dbReference type="EMBL" id="JAP78133.1"/>
    </source>
</evidence>
<dbReference type="PANTHER" id="PTHR33198">
    <property type="entry name" value="ANK_REP_REGION DOMAIN-CONTAINING PROTEIN-RELATED"/>
    <property type="match status" value="1"/>
</dbReference>